<evidence type="ECO:0000256" key="1">
    <source>
        <dbReference type="ARBA" id="ARBA00001933"/>
    </source>
</evidence>
<dbReference type="PANTHER" id="PTHR11986">
    <property type="entry name" value="AMINOTRANSFERASE CLASS III"/>
    <property type="match status" value="1"/>
</dbReference>
<sequence length="418" mass="44425">MDPDALYSDVVGKYGRHINPYLARLMSFAGFGVEMRAEGCYIWDQEGNRFLDCLGGYGTFSLGHRHPKVVEAVKRQLDEMALSGKAFFSKQAADLAEKLAEIAPPGVEFVFFSNSGTEAVEAALKFAKGMTGRVKIVSTEGSYHGKTLGALATTGREKYRKRFEPLMPGVVFVPFGDAEAATAAVDGDTAAMIVEPIQGEGGIIVPPDGYLRVLRDACDRHGALLIADEVQSGLGRAGDMFGCNHDGISPDLMPLAKSLGGGVMPIGATMGTKAVFESIYSPNPLAHTSTFGGNPLACAAGLAGILVLQEEGLVERSRIQGAKLKGGLQDVADRQNELVKEVRGRGLMIGVEFQMDEVGELVVAQLLKRGVCVAYALNNPKVLRFEPPLIISDSQIEDAVTAFDEAVAETAELLAAIA</sequence>
<dbReference type="PIRSF" id="PIRSF000521">
    <property type="entry name" value="Transaminase_4ab_Lys_Orn"/>
    <property type="match status" value="1"/>
</dbReference>
<evidence type="ECO:0000256" key="5">
    <source>
        <dbReference type="RuleBase" id="RU003560"/>
    </source>
</evidence>
<dbReference type="RefSeq" id="WP_025228281.1">
    <property type="nucleotide sequence ID" value="NZ_CP007139.1"/>
</dbReference>
<dbReference type="GO" id="GO:0030170">
    <property type="term" value="F:pyridoxal phosphate binding"/>
    <property type="evidence" value="ECO:0007669"/>
    <property type="project" value="InterPro"/>
</dbReference>
<keyword evidence="2 6" id="KW-0032">Aminotransferase</keyword>
<dbReference type="InterPro" id="IPR005814">
    <property type="entry name" value="Aminotrans_3"/>
</dbReference>
<dbReference type="AlphaFoldDB" id="A0A068NWL6"/>
<accession>A0A068NWL6</accession>
<dbReference type="PROSITE" id="PS00600">
    <property type="entry name" value="AA_TRANSFER_CLASS_3"/>
    <property type="match status" value="1"/>
</dbReference>
<dbReference type="CDD" id="cd00610">
    <property type="entry name" value="OAT_like"/>
    <property type="match status" value="1"/>
</dbReference>
<dbReference type="Pfam" id="PF00202">
    <property type="entry name" value="Aminotran_3"/>
    <property type="match status" value="1"/>
</dbReference>
<dbReference type="Gene3D" id="3.90.1150.10">
    <property type="entry name" value="Aspartate Aminotransferase, domain 1"/>
    <property type="match status" value="1"/>
</dbReference>
<dbReference type="InterPro" id="IPR015424">
    <property type="entry name" value="PyrdxlP-dep_Trfase"/>
</dbReference>
<comment type="cofactor">
    <cofactor evidence="1">
        <name>pyridoxal 5'-phosphate</name>
        <dbReference type="ChEBI" id="CHEBI:597326"/>
    </cofactor>
</comment>
<organism evidence="6 7">
    <name type="scientific">Fimbriimonas ginsengisoli Gsoil 348</name>
    <dbReference type="NCBI Taxonomy" id="661478"/>
    <lineage>
        <taxon>Bacteria</taxon>
        <taxon>Bacillati</taxon>
        <taxon>Armatimonadota</taxon>
        <taxon>Fimbriimonadia</taxon>
        <taxon>Fimbriimonadales</taxon>
        <taxon>Fimbriimonadaceae</taxon>
        <taxon>Fimbriimonas</taxon>
    </lineage>
</organism>
<proteinExistence type="inferred from homology"/>
<reference evidence="6 7" key="1">
    <citation type="journal article" date="2014" name="PLoS ONE">
        <title>The first complete genome sequence of the class fimbriimonadia in the phylum armatimonadetes.</title>
        <authorList>
            <person name="Hu Z.Y."/>
            <person name="Wang Y.Z."/>
            <person name="Im W.T."/>
            <person name="Wang S.Y."/>
            <person name="Zhao G.P."/>
            <person name="Zheng H.J."/>
            <person name="Quan Z.X."/>
        </authorList>
    </citation>
    <scope>NUCLEOTIDE SEQUENCE [LARGE SCALE GENOMIC DNA]</scope>
    <source>
        <strain evidence="6">Gsoil 348</strain>
    </source>
</reference>
<name>A0A068NWL6_FIMGI</name>
<dbReference type="InterPro" id="IPR015421">
    <property type="entry name" value="PyrdxlP-dep_Trfase_major"/>
</dbReference>
<dbReference type="GO" id="GO:0008483">
    <property type="term" value="F:transaminase activity"/>
    <property type="evidence" value="ECO:0007669"/>
    <property type="project" value="UniProtKB-KW"/>
</dbReference>
<dbReference type="eggNOG" id="COG4992">
    <property type="taxonomic scope" value="Bacteria"/>
</dbReference>
<dbReference type="InterPro" id="IPR050103">
    <property type="entry name" value="Class-III_PLP-dep_AT"/>
</dbReference>
<dbReference type="PANTHER" id="PTHR11986:SF79">
    <property type="entry name" value="ACETYLORNITHINE AMINOTRANSFERASE, MITOCHONDRIAL"/>
    <property type="match status" value="1"/>
</dbReference>
<dbReference type="KEGG" id="fgi:OP10G_4473"/>
<dbReference type="HOGENOM" id="CLU_016922_10_0_0"/>
<dbReference type="FunFam" id="3.40.640.10:FF:000004">
    <property type="entry name" value="Acetylornithine aminotransferase"/>
    <property type="match status" value="1"/>
</dbReference>
<evidence type="ECO:0000256" key="4">
    <source>
        <dbReference type="ARBA" id="ARBA00022898"/>
    </source>
</evidence>
<evidence type="ECO:0000256" key="3">
    <source>
        <dbReference type="ARBA" id="ARBA00022679"/>
    </source>
</evidence>
<dbReference type="EMBL" id="CP007139">
    <property type="protein sequence ID" value="AIE87841.1"/>
    <property type="molecule type" value="Genomic_DNA"/>
</dbReference>
<evidence type="ECO:0000313" key="6">
    <source>
        <dbReference type="EMBL" id="AIE87841.1"/>
    </source>
</evidence>
<dbReference type="OrthoDB" id="29163at2"/>
<keyword evidence="4 5" id="KW-0663">Pyridoxal phosphate</keyword>
<protein>
    <submittedName>
        <fullName evidence="6">Acetylornithine and succinylornithine aminotransferase</fullName>
    </submittedName>
</protein>
<gene>
    <name evidence="6" type="ORF">OP10G_4473</name>
</gene>
<dbReference type="InterPro" id="IPR049704">
    <property type="entry name" value="Aminotrans_3_PPA_site"/>
</dbReference>
<evidence type="ECO:0000256" key="2">
    <source>
        <dbReference type="ARBA" id="ARBA00022576"/>
    </source>
</evidence>
<dbReference type="SUPFAM" id="SSF53383">
    <property type="entry name" value="PLP-dependent transferases"/>
    <property type="match status" value="1"/>
</dbReference>
<dbReference type="Proteomes" id="UP000027982">
    <property type="component" value="Chromosome"/>
</dbReference>
<dbReference type="Gene3D" id="3.40.640.10">
    <property type="entry name" value="Type I PLP-dependent aspartate aminotransferase-like (Major domain)"/>
    <property type="match status" value="1"/>
</dbReference>
<keyword evidence="7" id="KW-1185">Reference proteome</keyword>
<dbReference type="InterPro" id="IPR015422">
    <property type="entry name" value="PyrdxlP-dep_Trfase_small"/>
</dbReference>
<dbReference type="GO" id="GO:0042802">
    <property type="term" value="F:identical protein binding"/>
    <property type="evidence" value="ECO:0007669"/>
    <property type="project" value="TreeGrafter"/>
</dbReference>
<evidence type="ECO:0000313" key="7">
    <source>
        <dbReference type="Proteomes" id="UP000027982"/>
    </source>
</evidence>
<comment type="similarity">
    <text evidence="5">Belongs to the class-III pyridoxal-phosphate-dependent aminotransferase family.</text>
</comment>
<dbReference type="STRING" id="661478.OP10G_4473"/>
<keyword evidence="3 6" id="KW-0808">Transferase</keyword>